<evidence type="ECO:0000256" key="2">
    <source>
        <dbReference type="ARBA" id="ARBA00022676"/>
    </source>
</evidence>
<accession>A0A1E4TCF0</accession>
<dbReference type="GO" id="GO:0016757">
    <property type="term" value="F:glycosyltransferase activity"/>
    <property type="evidence" value="ECO:0007669"/>
    <property type="project" value="UniProtKB-KW"/>
</dbReference>
<dbReference type="Gene3D" id="3.90.550.10">
    <property type="entry name" value="Spore Coat Polysaccharide Biosynthesis Protein SpsA, Chain A"/>
    <property type="match status" value="1"/>
</dbReference>
<evidence type="ECO:0000256" key="4">
    <source>
        <dbReference type="SAM" id="Phobius"/>
    </source>
</evidence>
<dbReference type="PANTHER" id="PTHR31306">
    <property type="entry name" value="ALPHA-1,6-MANNOSYLTRANSFERASE MNN11-RELATED"/>
    <property type="match status" value="1"/>
</dbReference>
<evidence type="ECO:0000313" key="5">
    <source>
        <dbReference type="EMBL" id="ODV89435.1"/>
    </source>
</evidence>
<comment type="similarity">
    <text evidence="1">Belongs to the glycosyltransferase 34 family.</text>
</comment>
<dbReference type="Proteomes" id="UP000095023">
    <property type="component" value="Unassembled WGS sequence"/>
</dbReference>
<feature type="transmembrane region" description="Helical" evidence="4">
    <location>
        <begin position="7"/>
        <end position="28"/>
    </location>
</feature>
<dbReference type="OrthoDB" id="205108at2759"/>
<reference evidence="6" key="1">
    <citation type="submission" date="2016-02" db="EMBL/GenBank/DDBJ databases">
        <title>Comparative genomics of biotechnologically important yeasts.</title>
        <authorList>
            <consortium name="DOE Joint Genome Institute"/>
            <person name="Riley R."/>
            <person name="Haridas S."/>
            <person name="Wolfe K.H."/>
            <person name="Lopes M.R."/>
            <person name="Hittinger C.T."/>
            <person name="Goker M."/>
            <person name="Salamov A."/>
            <person name="Wisecaver J."/>
            <person name="Long T.M."/>
            <person name="Aerts A.L."/>
            <person name="Barry K."/>
            <person name="Choi C."/>
            <person name="Clum A."/>
            <person name="Coughlan A.Y."/>
            <person name="Deshpande S."/>
            <person name="Douglass A.P."/>
            <person name="Hanson S.J."/>
            <person name="Klenk H.-P."/>
            <person name="Labutti K."/>
            <person name="Lapidus A."/>
            <person name="Lindquist E."/>
            <person name="Lipzen A."/>
            <person name="Meier-Kolthoff J.P."/>
            <person name="Ohm R.A."/>
            <person name="Otillar R.P."/>
            <person name="Pangilinan J."/>
            <person name="Peng Y."/>
            <person name="Rokas A."/>
            <person name="Rosa C.A."/>
            <person name="Scheuner C."/>
            <person name="Sibirny A.A."/>
            <person name="Slot J.C."/>
            <person name="Stielow J.B."/>
            <person name="Sun H."/>
            <person name="Kurtzman C.P."/>
            <person name="Blackwell M."/>
            <person name="Jeffries T.W."/>
            <person name="Grigoriev I.V."/>
        </authorList>
    </citation>
    <scope>NUCLEOTIDE SEQUENCE [LARGE SCALE GENOMIC DNA]</scope>
    <source>
        <strain evidence="6">NRRL Y-17796</strain>
    </source>
</reference>
<keyword evidence="6" id="KW-1185">Reference proteome</keyword>
<keyword evidence="4" id="KW-0812">Transmembrane</keyword>
<protein>
    <submittedName>
        <fullName evidence="5">Glycosyltransferase family 34 protein</fullName>
    </submittedName>
</protein>
<evidence type="ECO:0000313" key="6">
    <source>
        <dbReference type="Proteomes" id="UP000095023"/>
    </source>
</evidence>
<name>A0A1E4TCF0_9ASCO</name>
<evidence type="ECO:0000256" key="3">
    <source>
        <dbReference type="ARBA" id="ARBA00022679"/>
    </source>
</evidence>
<dbReference type="Pfam" id="PF05637">
    <property type="entry name" value="Glyco_transf_34"/>
    <property type="match status" value="1"/>
</dbReference>
<dbReference type="GO" id="GO:0000139">
    <property type="term" value="C:Golgi membrane"/>
    <property type="evidence" value="ECO:0007669"/>
    <property type="project" value="TreeGrafter"/>
</dbReference>
<dbReference type="SUPFAM" id="SSF53448">
    <property type="entry name" value="Nucleotide-diphospho-sugar transferases"/>
    <property type="match status" value="1"/>
</dbReference>
<organism evidence="5 6">
    <name type="scientific">Tortispora caseinolytica NRRL Y-17796</name>
    <dbReference type="NCBI Taxonomy" id="767744"/>
    <lineage>
        <taxon>Eukaryota</taxon>
        <taxon>Fungi</taxon>
        <taxon>Dikarya</taxon>
        <taxon>Ascomycota</taxon>
        <taxon>Saccharomycotina</taxon>
        <taxon>Trigonopsidomycetes</taxon>
        <taxon>Trigonopsidales</taxon>
        <taxon>Trigonopsidaceae</taxon>
        <taxon>Tortispora</taxon>
    </lineage>
</organism>
<keyword evidence="2" id="KW-0328">Glycosyltransferase</keyword>
<gene>
    <name evidence="5" type="ORF">CANCADRAFT_4057</name>
</gene>
<sequence>MIVTKKISRVSITIIGVICSLWLIQLLVSEYSVQMLVADIGVEDCPRAEVLPDIGSLSIEHVKIEEAFYYELKEFSIDHKAPDTQLNYQIFKPEPVYERGTLVETPEPNKILVLTSADFGGNNAAIPDLHKYITINRIEYCGVHNYSYMYFNHSGEDLRGRHRSWGKLPGLRAATRLFPDHEWILFLDADIVIMNPSYGLANYILHPQVLVKRLCYGCAWMDNNLLATALKFGEEGTIDLCNIDIIISNDRSGLNTGSFLLRNNKFGRWFIEMWDSELWDSWHLHDQPTLSRLILMYPFIRNHVGLVPQRLLNAYYSDEKAENFRPTDFLVHTAGCWVKSECAKKFFRAWTEREVVHTGRQLTRKEKQLYMKKAREWDLVTYTRSQGNHKVKHPPVFDPVGEIKDYQIHKYII</sequence>
<proteinExistence type="inferred from homology"/>
<keyword evidence="3 5" id="KW-0808">Transferase</keyword>
<dbReference type="AlphaFoldDB" id="A0A1E4TCF0"/>
<evidence type="ECO:0000256" key="1">
    <source>
        <dbReference type="ARBA" id="ARBA00005664"/>
    </source>
</evidence>
<keyword evidence="4" id="KW-1133">Transmembrane helix</keyword>
<dbReference type="EMBL" id="KV453843">
    <property type="protein sequence ID" value="ODV89435.1"/>
    <property type="molecule type" value="Genomic_DNA"/>
</dbReference>
<dbReference type="InterPro" id="IPR008630">
    <property type="entry name" value="Glyco_trans_34"/>
</dbReference>
<dbReference type="PANTHER" id="PTHR31306:SF4">
    <property type="entry name" value="ALPHA-1,2-GALACTOSYLTRANSFERASE"/>
    <property type="match status" value="1"/>
</dbReference>
<dbReference type="InterPro" id="IPR029044">
    <property type="entry name" value="Nucleotide-diphossugar_trans"/>
</dbReference>
<keyword evidence="4" id="KW-0472">Membrane</keyword>
<dbReference type="GO" id="GO:0006487">
    <property type="term" value="P:protein N-linked glycosylation"/>
    <property type="evidence" value="ECO:0007669"/>
    <property type="project" value="TreeGrafter"/>
</dbReference>